<evidence type="ECO:0008006" key="3">
    <source>
        <dbReference type="Google" id="ProtNLM"/>
    </source>
</evidence>
<accession>A0A3N4LCJ3</accession>
<dbReference type="Proteomes" id="UP000267821">
    <property type="component" value="Unassembled WGS sequence"/>
</dbReference>
<organism evidence="1 2">
    <name type="scientific">Terfezia boudieri ATCC MYA-4762</name>
    <dbReference type="NCBI Taxonomy" id="1051890"/>
    <lineage>
        <taxon>Eukaryota</taxon>
        <taxon>Fungi</taxon>
        <taxon>Dikarya</taxon>
        <taxon>Ascomycota</taxon>
        <taxon>Pezizomycotina</taxon>
        <taxon>Pezizomycetes</taxon>
        <taxon>Pezizales</taxon>
        <taxon>Pezizaceae</taxon>
        <taxon>Terfezia</taxon>
    </lineage>
</organism>
<dbReference type="OrthoDB" id="10252009at2759"/>
<dbReference type="InParanoid" id="A0A3N4LCJ3"/>
<evidence type="ECO:0000313" key="2">
    <source>
        <dbReference type="Proteomes" id="UP000267821"/>
    </source>
</evidence>
<protein>
    <recommendedName>
        <fullName evidence="3">Protein-tyrosine-phosphatase</fullName>
    </recommendedName>
</protein>
<dbReference type="GO" id="GO:0062026">
    <property type="term" value="P:negative regulation of SCF-dependent proteasomal ubiquitin-dependent catabolic process"/>
    <property type="evidence" value="ECO:0007669"/>
    <property type="project" value="TreeGrafter"/>
</dbReference>
<dbReference type="PANTHER" id="PTHR46588:SF1">
    <property type="entry name" value="SERINE_THREONINE_TYROSINE-INTERACTING PROTEIN"/>
    <property type="match status" value="1"/>
</dbReference>
<dbReference type="CDD" id="cd14498">
    <property type="entry name" value="DSP"/>
    <property type="match status" value="1"/>
</dbReference>
<keyword evidence="2" id="KW-1185">Reference proteome</keyword>
<dbReference type="GO" id="GO:1990444">
    <property type="term" value="F:F-box domain binding"/>
    <property type="evidence" value="ECO:0007669"/>
    <property type="project" value="TreeGrafter"/>
</dbReference>
<sequence length="148" mass="16937">WTYENRRQAQQVLPWVWLGSMTATRDKELLSQRRITLLITVRSSMTAKAKLMDYPDYHSAVLEHCSQFPYQHSVCMLPVLQEALNPYPLDIPCPGSTLVFCETGNEKSAVVVASYIMHHYEASLVQACQVVQGRRFSVAFDDIHKYAL</sequence>
<gene>
    <name evidence="1" type="ORF">L211DRAFT_761325</name>
</gene>
<proteinExistence type="predicted"/>
<evidence type="ECO:0000313" key="1">
    <source>
        <dbReference type="EMBL" id="RPB19189.1"/>
    </source>
</evidence>
<dbReference type="PANTHER" id="PTHR46588">
    <property type="entry name" value="SERINE/THREONINE/TYROSINE-INTERACTING PROTEIN"/>
    <property type="match status" value="1"/>
</dbReference>
<dbReference type="SUPFAM" id="SSF52799">
    <property type="entry name" value="(Phosphotyrosine protein) phosphatases II"/>
    <property type="match status" value="1"/>
</dbReference>
<dbReference type="InterPro" id="IPR029021">
    <property type="entry name" value="Prot-tyrosine_phosphatase-like"/>
</dbReference>
<feature type="non-terminal residue" evidence="1">
    <location>
        <position position="148"/>
    </location>
</feature>
<dbReference type="AlphaFoldDB" id="A0A3N4LCJ3"/>
<dbReference type="Gene3D" id="3.90.190.10">
    <property type="entry name" value="Protein tyrosine phosphatase superfamily"/>
    <property type="match status" value="1"/>
</dbReference>
<dbReference type="GO" id="GO:0070372">
    <property type="term" value="P:regulation of ERK1 and ERK2 cascade"/>
    <property type="evidence" value="ECO:0007669"/>
    <property type="project" value="TreeGrafter"/>
</dbReference>
<reference evidence="1 2" key="1">
    <citation type="journal article" date="2018" name="Nat. Ecol. Evol.">
        <title>Pezizomycetes genomes reveal the molecular basis of ectomycorrhizal truffle lifestyle.</title>
        <authorList>
            <person name="Murat C."/>
            <person name="Payen T."/>
            <person name="Noel B."/>
            <person name="Kuo A."/>
            <person name="Morin E."/>
            <person name="Chen J."/>
            <person name="Kohler A."/>
            <person name="Krizsan K."/>
            <person name="Balestrini R."/>
            <person name="Da Silva C."/>
            <person name="Montanini B."/>
            <person name="Hainaut M."/>
            <person name="Levati E."/>
            <person name="Barry K.W."/>
            <person name="Belfiori B."/>
            <person name="Cichocki N."/>
            <person name="Clum A."/>
            <person name="Dockter R.B."/>
            <person name="Fauchery L."/>
            <person name="Guy J."/>
            <person name="Iotti M."/>
            <person name="Le Tacon F."/>
            <person name="Lindquist E.A."/>
            <person name="Lipzen A."/>
            <person name="Malagnac F."/>
            <person name="Mello A."/>
            <person name="Molinier V."/>
            <person name="Miyauchi S."/>
            <person name="Poulain J."/>
            <person name="Riccioni C."/>
            <person name="Rubini A."/>
            <person name="Sitrit Y."/>
            <person name="Splivallo R."/>
            <person name="Traeger S."/>
            <person name="Wang M."/>
            <person name="Zifcakova L."/>
            <person name="Wipf D."/>
            <person name="Zambonelli A."/>
            <person name="Paolocci F."/>
            <person name="Nowrousian M."/>
            <person name="Ottonello S."/>
            <person name="Baldrian P."/>
            <person name="Spatafora J.W."/>
            <person name="Henrissat B."/>
            <person name="Nagy L.G."/>
            <person name="Aury J.M."/>
            <person name="Wincker P."/>
            <person name="Grigoriev I.V."/>
            <person name="Bonfante P."/>
            <person name="Martin F.M."/>
        </authorList>
    </citation>
    <scope>NUCLEOTIDE SEQUENCE [LARGE SCALE GENOMIC DNA]</scope>
    <source>
        <strain evidence="1 2">ATCC MYA-4762</strain>
    </source>
</reference>
<dbReference type="EMBL" id="ML121596">
    <property type="protein sequence ID" value="RPB19189.1"/>
    <property type="molecule type" value="Genomic_DNA"/>
</dbReference>
<dbReference type="STRING" id="1051890.A0A3N4LCJ3"/>
<name>A0A3N4LCJ3_9PEZI</name>
<dbReference type="GO" id="GO:0005654">
    <property type="term" value="C:nucleoplasm"/>
    <property type="evidence" value="ECO:0007669"/>
    <property type="project" value="TreeGrafter"/>
</dbReference>
<feature type="non-terminal residue" evidence="1">
    <location>
        <position position="1"/>
    </location>
</feature>
<dbReference type="GO" id="GO:0005737">
    <property type="term" value="C:cytoplasm"/>
    <property type="evidence" value="ECO:0007669"/>
    <property type="project" value="TreeGrafter"/>
</dbReference>
<dbReference type="InterPro" id="IPR052449">
    <property type="entry name" value="STYX-Interacting_Phosphatase"/>
</dbReference>